<evidence type="ECO:0000313" key="6">
    <source>
        <dbReference type="EMBL" id="APG28734.1"/>
    </source>
</evidence>
<dbReference type="EMBL" id="CP015519">
    <property type="protein sequence ID" value="APG28734.1"/>
    <property type="molecule type" value="Genomic_DNA"/>
</dbReference>
<keyword evidence="7" id="KW-1185">Reference proteome</keyword>
<evidence type="ECO:0000256" key="2">
    <source>
        <dbReference type="ARBA" id="ARBA00022741"/>
    </source>
</evidence>
<dbReference type="GO" id="GO:0005829">
    <property type="term" value="C:cytosol"/>
    <property type="evidence" value="ECO:0007669"/>
    <property type="project" value="TreeGrafter"/>
</dbReference>
<reference evidence="6 7" key="1">
    <citation type="journal article" date="2017" name="Genome Announc.">
        <title>Complete Genome Sequences of Two Acetylene-Fermenting Pelobacter acetylenicus Strains.</title>
        <authorList>
            <person name="Sutton J.M."/>
            <person name="Baesman S.M."/>
            <person name="Fierst J.L."/>
            <person name="Poret-Peterson A.T."/>
            <person name="Oremland R.S."/>
            <person name="Dunlap D.S."/>
            <person name="Akob D.M."/>
        </authorList>
    </citation>
    <scope>NUCLEOTIDE SEQUENCE [LARGE SCALE GENOMIC DNA]</scope>
    <source>
        <strain evidence="6 7">SFB93</strain>
    </source>
</reference>
<proteinExistence type="predicted"/>
<keyword evidence="1" id="KW-0436">Ligase</keyword>
<gene>
    <name evidence="6" type="ORF">A7E78_13365</name>
</gene>
<dbReference type="KEGG" id="pef:A7E78_13365"/>
<dbReference type="InterPro" id="IPR045864">
    <property type="entry name" value="aa-tRNA-synth_II/BPL/LPL"/>
</dbReference>
<dbReference type="InterPro" id="IPR006195">
    <property type="entry name" value="aa-tRNA-synth_II"/>
</dbReference>
<organism evidence="6 7">
    <name type="scientific">Syntrophotalea acetylenivorans</name>
    <dbReference type="NCBI Taxonomy" id="1842532"/>
    <lineage>
        <taxon>Bacteria</taxon>
        <taxon>Pseudomonadati</taxon>
        <taxon>Thermodesulfobacteriota</taxon>
        <taxon>Desulfuromonadia</taxon>
        <taxon>Desulfuromonadales</taxon>
        <taxon>Syntrophotaleaceae</taxon>
        <taxon>Syntrophotalea</taxon>
    </lineage>
</organism>
<dbReference type="GO" id="GO:0005524">
    <property type="term" value="F:ATP binding"/>
    <property type="evidence" value="ECO:0007669"/>
    <property type="project" value="InterPro"/>
</dbReference>
<dbReference type="GO" id="GO:0006430">
    <property type="term" value="P:lysyl-tRNA aminoacylation"/>
    <property type="evidence" value="ECO:0007669"/>
    <property type="project" value="TreeGrafter"/>
</dbReference>
<feature type="compositionally biased region" description="Basic and acidic residues" evidence="4">
    <location>
        <begin position="235"/>
        <end position="250"/>
    </location>
</feature>
<dbReference type="Gene3D" id="3.30.930.10">
    <property type="entry name" value="Bira Bifunctional Protein, Domain 2"/>
    <property type="match status" value="1"/>
</dbReference>
<dbReference type="GO" id="GO:0004824">
    <property type="term" value="F:lysine-tRNA ligase activity"/>
    <property type="evidence" value="ECO:0007669"/>
    <property type="project" value="TreeGrafter"/>
</dbReference>
<keyword evidence="2" id="KW-0547">Nucleotide-binding</keyword>
<dbReference type="STRING" id="1842532.A7E78_13365"/>
<evidence type="ECO:0000259" key="5">
    <source>
        <dbReference type="PROSITE" id="PS50862"/>
    </source>
</evidence>
<accession>A0A1L3GS15</accession>
<protein>
    <submittedName>
        <fullName evidence="6">EF-P lysine aminoacylase GenX</fullName>
    </submittedName>
</protein>
<dbReference type="PROSITE" id="PS50862">
    <property type="entry name" value="AA_TRNA_LIGASE_II"/>
    <property type="match status" value="1"/>
</dbReference>
<evidence type="ECO:0000313" key="7">
    <source>
        <dbReference type="Proteomes" id="UP000182517"/>
    </source>
</evidence>
<evidence type="ECO:0000256" key="4">
    <source>
        <dbReference type="SAM" id="MobiDB-lite"/>
    </source>
</evidence>
<name>A0A1L3GS15_9BACT</name>
<dbReference type="RefSeq" id="WP_072284758.1">
    <property type="nucleotide sequence ID" value="NZ_CP015519.1"/>
</dbReference>
<feature type="region of interest" description="Disordered" evidence="4">
    <location>
        <begin position="235"/>
        <end position="255"/>
    </location>
</feature>
<evidence type="ECO:0000256" key="3">
    <source>
        <dbReference type="ARBA" id="ARBA00022840"/>
    </source>
</evidence>
<dbReference type="PANTHER" id="PTHR42918:SF6">
    <property type="entry name" value="ELONGATION FACTOR P--(R)-BETA-LYSINE LIGASE"/>
    <property type="match status" value="1"/>
</dbReference>
<sequence>MDGNWALTRKRPRLEQRARIVQMIRAFFNAREYLEVETPQRLPGNAPEAHIDAMTSADWFLHTSPELCMKRLLAAGYEKLFQICHCWRDGERGKRHLPEFTMLEWYAIDCDYRRLMDECEILLRALAPQDNIVYQGETIDLSGPFERLTVAEAFDRYASLGLATALETNRFDELLTLEVEPLLGRDRPTFLIEYPSELAALARCHPERPQVAERFELYVAGIELANAFSELTDPTEQRRRFDADEAERRAAGKPPYPVPDKFLTELAAMPEAAGIALGLDRLVMLLTDATTIDEVVTFTPELL</sequence>
<dbReference type="PANTHER" id="PTHR42918">
    <property type="entry name" value="LYSYL-TRNA SYNTHETASE"/>
    <property type="match status" value="1"/>
</dbReference>
<dbReference type="OrthoDB" id="9801152at2"/>
<evidence type="ECO:0000256" key="1">
    <source>
        <dbReference type="ARBA" id="ARBA00022598"/>
    </source>
</evidence>
<dbReference type="Pfam" id="PF00152">
    <property type="entry name" value="tRNA-synt_2"/>
    <property type="match status" value="1"/>
</dbReference>
<dbReference type="InterPro" id="IPR004364">
    <property type="entry name" value="Aa-tRNA-synt_II"/>
</dbReference>
<feature type="domain" description="Aminoacyl-transfer RNA synthetases class-II family profile" evidence="5">
    <location>
        <begin position="17"/>
        <end position="300"/>
    </location>
</feature>
<dbReference type="SUPFAM" id="SSF55681">
    <property type="entry name" value="Class II aaRS and biotin synthetases"/>
    <property type="match status" value="1"/>
</dbReference>
<dbReference type="AlphaFoldDB" id="A0A1L3GS15"/>
<keyword evidence="3" id="KW-0067">ATP-binding</keyword>
<dbReference type="Proteomes" id="UP000182517">
    <property type="component" value="Chromosome"/>
</dbReference>
<dbReference type="GO" id="GO:0000049">
    <property type="term" value="F:tRNA binding"/>
    <property type="evidence" value="ECO:0007669"/>
    <property type="project" value="TreeGrafter"/>
</dbReference>